<reference evidence="1 2" key="1">
    <citation type="journal article" date="2023" name="Elife">
        <title>Identification of key yeast species and microbe-microbe interactions impacting larval growth of Drosophila in the wild.</title>
        <authorList>
            <person name="Mure A."/>
            <person name="Sugiura Y."/>
            <person name="Maeda R."/>
            <person name="Honda K."/>
            <person name="Sakurai N."/>
            <person name="Takahashi Y."/>
            <person name="Watada M."/>
            <person name="Katoh T."/>
            <person name="Gotoh A."/>
            <person name="Gotoh Y."/>
            <person name="Taniguchi I."/>
            <person name="Nakamura K."/>
            <person name="Hayashi T."/>
            <person name="Katayama T."/>
            <person name="Uemura T."/>
            <person name="Hattori Y."/>
        </authorList>
    </citation>
    <scope>NUCLEOTIDE SEQUENCE [LARGE SCALE GENOMIC DNA]</scope>
    <source>
        <strain evidence="1 2">PK-24</strain>
    </source>
</reference>
<dbReference type="Proteomes" id="UP001378960">
    <property type="component" value="Unassembled WGS sequence"/>
</dbReference>
<dbReference type="Gene3D" id="3.40.50.10900">
    <property type="entry name" value="PAC-like subunit"/>
    <property type="match status" value="1"/>
</dbReference>
<proteinExistence type="predicted"/>
<dbReference type="EMBL" id="BTGB01000003">
    <property type="protein sequence ID" value="GMM46226.1"/>
    <property type="molecule type" value="Genomic_DNA"/>
</dbReference>
<comment type="caution">
    <text evidence="1">The sequence shown here is derived from an EMBL/GenBank/DDBJ whole genome shotgun (WGS) entry which is preliminary data.</text>
</comment>
<accession>A0AAV5R6J3</accession>
<evidence type="ECO:0008006" key="3">
    <source>
        <dbReference type="Google" id="ProtNLM"/>
    </source>
</evidence>
<keyword evidence="2" id="KW-1185">Reference proteome</keyword>
<sequence>MKTIIIPCVGMGNVSQWAVNTMIENSSTKNKIPIDGKYLYPFINEKGDTPLCKWCNVKKDIDVIQLLSPIIPGYESLFIKQIVREIIEGEYEKIIVMDSLDRGIYDEGLRIWHKNSIGELNINNDSNDEIAIPLEDTSLFMRLLVNTLSKQLGDEEFKIAMEWIAVSVYDGINIDAVNTLLKKVNADCTMTLTDKDSKDSYIGEVYV</sequence>
<organism evidence="1 2">
    <name type="scientific">Pichia kluyveri</name>
    <name type="common">Yeast</name>
    <dbReference type="NCBI Taxonomy" id="36015"/>
    <lineage>
        <taxon>Eukaryota</taxon>
        <taxon>Fungi</taxon>
        <taxon>Dikarya</taxon>
        <taxon>Ascomycota</taxon>
        <taxon>Saccharomycotina</taxon>
        <taxon>Pichiomycetes</taxon>
        <taxon>Pichiales</taxon>
        <taxon>Pichiaceae</taxon>
        <taxon>Pichia</taxon>
    </lineage>
</organism>
<gene>
    <name evidence="1" type="ORF">DAPK24_028010</name>
</gene>
<protein>
    <recommendedName>
        <fullName evidence="3">Proteasome assembly chaperone 2</fullName>
    </recommendedName>
</protein>
<evidence type="ECO:0000313" key="1">
    <source>
        <dbReference type="EMBL" id="GMM46226.1"/>
    </source>
</evidence>
<evidence type="ECO:0000313" key="2">
    <source>
        <dbReference type="Proteomes" id="UP001378960"/>
    </source>
</evidence>
<dbReference type="InterPro" id="IPR038389">
    <property type="entry name" value="PSMG2_sf"/>
</dbReference>
<dbReference type="AlphaFoldDB" id="A0AAV5R6J3"/>
<name>A0AAV5R6J3_PICKL</name>